<dbReference type="EMBL" id="JAIWYP010000001">
    <property type="protein sequence ID" value="KAH3888941.1"/>
    <property type="molecule type" value="Genomic_DNA"/>
</dbReference>
<accession>A0A9D4N6W6</accession>
<organism evidence="1 2">
    <name type="scientific">Dreissena polymorpha</name>
    <name type="common">Zebra mussel</name>
    <name type="synonym">Mytilus polymorpha</name>
    <dbReference type="NCBI Taxonomy" id="45954"/>
    <lineage>
        <taxon>Eukaryota</taxon>
        <taxon>Metazoa</taxon>
        <taxon>Spiralia</taxon>
        <taxon>Lophotrochozoa</taxon>
        <taxon>Mollusca</taxon>
        <taxon>Bivalvia</taxon>
        <taxon>Autobranchia</taxon>
        <taxon>Heteroconchia</taxon>
        <taxon>Euheterodonta</taxon>
        <taxon>Imparidentia</taxon>
        <taxon>Neoheterodontei</taxon>
        <taxon>Myida</taxon>
        <taxon>Dreissenoidea</taxon>
        <taxon>Dreissenidae</taxon>
        <taxon>Dreissena</taxon>
    </lineage>
</organism>
<sequence>MRELLFSLATCLVSRAVADRRGPVFESKHIGRLYSASQARALPAGATSLRNHLAMSRSSCEQD</sequence>
<keyword evidence="2" id="KW-1185">Reference proteome</keyword>
<gene>
    <name evidence="1" type="ORF">DPMN_012986</name>
</gene>
<name>A0A9D4N6W6_DREPO</name>
<dbReference type="AlphaFoldDB" id="A0A9D4N6W6"/>
<reference evidence="1" key="2">
    <citation type="submission" date="2020-11" db="EMBL/GenBank/DDBJ databases">
        <authorList>
            <person name="McCartney M.A."/>
            <person name="Auch B."/>
            <person name="Kono T."/>
            <person name="Mallez S."/>
            <person name="Becker A."/>
            <person name="Gohl D.M."/>
            <person name="Silverstein K.A.T."/>
            <person name="Koren S."/>
            <person name="Bechman K.B."/>
            <person name="Herman A."/>
            <person name="Abrahante J.E."/>
            <person name="Garbe J."/>
        </authorList>
    </citation>
    <scope>NUCLEOTIDE SEQUENCE</scope>
    <source>
        <strain evidence="1">Duluth1</strain>
        <tissue evidence="1">Whole animal</tissue>
    </source>
</reference>
<protein>
    <submittedName>
        <fullName evidence="1">Uncharacterized protein</fullName>
    </submittedName>
</protein>
<evidence type="ECO:0000313" key="2">
    <source>
        <dbReference type="Proteomes" id="UP000828390"/>
    </source>
</evidence>
<comment type="caution">
    <text evidence="1">The sequence shown here is derived from an EMBL/GenBank/DDBJ whole genome shotgun (WGS) entry which is preliminary data.</text>
</comment>
<evidence type="ECO:0000313" key="1">
    <source>
        <dbReference type="EMBL" id="KAH3888941.1"/>
    </source>
</evidence>
<dbReference type="Proteomes" id="UP000828390">
    <property type="component" value="Unassembled WGS sequence"/>
</dbReference>
<reference evidence="1" key="1">
    <citation type="journal article" date="2019" name="bioRxiv">
        <title>The Genome of the Zebra Mussel, Dreissena polymorpha: A Resource for Invasive Species Research.</title>
        <authorList>
            <person name="McCartney M.A."/>
            <person name="Auch B."/>
            <person name="Kono T."/>
            <person name="Mallez S."/>
            <person name="Zhang Y."/>
            <person name="Obille A."/>
            <person name="Becker A."/>
            <person name="Abrahante J.E."/>
            <person name="Garbe J."/>
            <person name="Badalamenti J.P."/>
            <person name="Herman A."/>
            <person name="Mangelson H."/>
            <person name="Liachko I."/>
            <person name="Sullivan S."/>
            <person name="Sone E.D."/>
            <person name="Koren S."/>
            <person name="Silverstein K.A.T."/>
            <person name="Beckman K.B."/>
            <person name="Gohl D.M."/>
        </authorList>
    </citation>
    <scope>NUCLEOTIDE SEQUENCE</scope>
    <source>
        <strain evidence="1">Duluth1</strain>
        <tissue evidence="1">Whole animal</tissue>
    </source>
</reference>
<proteinExistence type="predicted"/>